<proteinExistence type="predicted"/>
<dbReference type="RefSeq" id="WP_074985036.1">
    <property type="nucleotide sequence ID" value="NZ_CADFGN010000004.1"/>
</dbReference>
<organism evidence="5 6">
    <name type="scientific">Paraburkholderia tropica</name>
    <dbReference type="NCBI Taxonomy" id="92647"/>
    <lineage>
        <taxon>Bacteria</taxon>
        <taxon>Pseudomonadati</taxon>
        <taxon>Pseudomonadota</taxon>
        <taxon>Betaproteobacteria</taxon>
        <taxon>Burkholderiales</taxon>
        <taxon>Burkholderiaceae</taxon>
        <taxon>Paraburkholderia</taxon>
    </lineage>
</organism>
<reference evidence="5 6" key="1">
    <citation type="submission" date="2016-10" db="EMBL/GenBank/DDBJ databases">
        <authorList>
            <person name="Varghese N."/>
            <person name="Submissions S."/>
        </authorList>
    </citation>
    <scope>NUCLEOTIDE SEQUENCE [LARGE SCALE GENOMIC DNA]</scope>
    <source>
        <strain evidence="5 6">LMG 22274</strain>
    </source>
</reference>
<gene>
    <name evidence="5" type="ORF">SAMN05216550_112151</name>
</gene>
<dbReference type="EMBL" id="FNZM01000012">
    <property type="protein sequence ID" value="SEJ99200.1"/>
    <property type="molecule type" value="Genomic_DNA"/>
</dbReference>
<dbReference type="InterPro" id="IPR052708">
    <property type="entry name" value="PxpC"/>
</dbReference>
<dbReference type="InterPro" id="IPR003778">
    <property type="entry name" value="CT_A_B"/>
</dbReference>
<dbReference type="SMART" id="SM00797">
    <property type="entry name" value="AHS2"/>
    <property type="match status" value="1"/>
</dbReference>
<evidence type="ECO:0000313" key="5">
    <source>
        <dbReference type="EMBL" id="SEJ99200.1"/>
    </source>
</evidence>
<evidence type="ECO:0000313" key="6">
    <source>
        <dbReference type="Proteomes" id="UP000183529"/>
    </source>
</evidence>
<dbReference type="PANTHER" id="PTHR43309:SF3">
    <property type="entry name" value="5-OXOPROLINASE SUBUNIT C"/>
    <property type="match status" value="1"/>
</dbReference>
<evidence type="ECO:0000256" key="2">
    <source>
        <dbReference type="ARBA" id="ARBA00022801"/>
    </source>
</evidence>
<keyword evidence="1" id="KW-0547">Nucleotide-binding</keyword>
<feature type="domain" description="Carboxyltransferase" evidence="4">
    <location>
        <begin position="23"/>
        <end position="340"/>
    </location>
</feature>
<protein>
    <submittedName>
        <fullName evidence="5">Biotin-dependent carboxylase uncharacterized domain-containing protein</fullName>
    </submittedName>
</protein>
<dbReference type="Pfam" id="PF02626">
    <property type="entry name" value="CT_A_B"/>
    <property type="match status" value="1"/>
</dbReference>
<name>A0AAQ1GIJ3_9BURK</name>
<sequence length="356" mass="37520">MIEILSSSALATVQDRGRDGYLRYGVGMAGAMDRLALAVGNLLLGNAEDAASIEIPVFPFRVRFLDDLSFALTGADGAAKLGERPVLPWWTLHAKRGEVLTIGVPEHGARCYLSLAGGVDVPVVLGSRSTQMRGEFGGFHGRPLKKGDVVAAGQMHDGSATGRVTGNASSGASSGANCGANCGPGAGFGSVPPWLSLPAPAATPDGEAAADGDTVVRVLPAAEYERYTAPSQDAFWRTAWKVTPQSDRYGYRLAGSTLATVETLEMRSHGIVPGVIQVPHSGQPIIQLRDAQPSGGYPKIGTVIEADIWRLAQARIGTHLRFVRTTYDEAVAATRELDGYVEKVKQLVGLFRSSGH</sequence>
<dbReference type="GO" id="GO:0016787">
    <property type="term" value="F:hydrolase activity"/>
    <property type="evidence" value="ECO:0007669"/>
    <property type="project" value="UniProtKB-KW"/>
</dbReference>
<comment type="caution">
    <text evidence="5">The sequence shown here is derived from an EMBL/GenBank/DDBJ whole genome shotgun (WGS) entry which is preliminary data.</text>
</comment>
<dbReference type="Proteomes" id="UP000183529">
    <property type="component" value="Unassembled WGS sequence"/>
</dbReference>
<dbReference type="PANTHER" id="PTHR43309">
    <property type="entry name" value="5-OXOPROLINASE SUBUNIT C"/>
    <property type="match status" value="1"/>
</dbReference>
<keyword evidence="2" id="KW-0378">Hydrolase</keyword>
<evidence type="ECO:0000256" key="3">
    <source>
        <dbReference type="ARBA" id="ARBA00022840"/>
    </source>
</evidence>
<dbReference type="SUPFAM" id="SSF50891">
    <property type="entry name" value="Cyclophilin-like"/>
    <property type="match status" value="1"/>
</dbReference>
<evidence type="ECO:0000259" key="4">
    <source>
        <dbReference type="SMART" id="SM00797"/>
    </source>
</evidence>
<keyword evidence="3" id="KW-0067">ATP-binding</keyword>
<dbReference type="AlphaFoldDB" id="A0AAQ1GIJ3"/>
<dbReference type="InterPro" id="IPR029000">
    <property type="entry name" value="Cyclophilin-like_dom_sf"/>
</dbReference>
<evidence type="ECO:0000256" key="1">
    <source>
        <dbReference type="ARBA" id="ARBA00022741"/>
    </source>
</evidence>
<dbReference type="Gene3D" id="2.40.100.10">
    <property type="entry name" value="Cyclophilin-like"/>
    <property type="match status" value="1"/>
</dbReference>
<accession>A0AAQ1GIJ3</accession>
<dbReference type="GO" id="GO:0005524">
    <property type="term" value="F:ATP binding"/>
    <property type="evidence" value="ECO:0007669"/>
    <property type="project" value="UniProtKB-KW"/>
</dbReference>